<dbReference type="PANTHER" id="PTHR47163:SF2">
    <property type="entry name" value="SI:DKEY-17M8.2"/>
    <property type="match status" value="1"/>
</dbReference>
<dbReference type="AlphaFoldDB" id="A0A841N497"/>
<name>A0A841N497_9FLAO</name>
<sequence>MDILNQLKFKSIRELINTFNTEQKCIDFLEQIFWNGEPVSPFDKTSKVYKCKHKYKCKNTGKYFTIRHIPLFKNSNIKFQDWIIAIWFFTSHKGSLSSMQLHRDSGLTQKTTWLLLHKLREFCKFENFTLLSGDIEVDETFIGGKNKNRHANKKVKKSQGRSLIDKVPVFGLVQRGGKAVIMVVGSTKREELEPWILKIAEMTSTVHSDEWPGYDGLPKYINHLRVNHKKKEYVNGTTHTNTIENIWSNIKRAIFGVYRVISRNHIQAYLHEFVLRYNTRKMSPNERFMHLISNIKGRNLTYNKLVTK</sequence>
<dbReference type="InterPro" id="IPR024445">
    <property type="entry name" value="Tnp_ISXO2-like"/>
</dbReference>
<organism evidence="2 3">
    <name type="scientific">Chryseobacterium shigense</name>
    <dbReference type="NCBI Taxonomy" id="297244"/>
    <lineage>
        <taxon>Bacteria</taxon>
        <taxon>Pseudomonadati</taxon>
        <taxon>Bacteroidota</taxon>
        <taxon>Flavobacteriia</taxon>
        <taxon>Flavobacteriales</taxon>
        <taxon>Weeksellaceae</taxon>
        <taxon>Chryseobacterium group</taxon>
        <taxon>Chryseobacterium</taxon>
    </lineage>
</organism>
<evidence type="ECO:0000313" key="3">
    <source>
        <dbReference type="Proteomes" id="UP000589738"/>
    </source>
</evidence>
<reference evidence="2 3" key="1">
    <citation type="submission" date="2020-08" db="EMBL/GenBank/DDBJ databases">
        <title>Functional genomics of gut bacteria from endangered species of beetles.</title>
        <authorList>
            <person name="Carlos-Shanley C."/>
        </authorList>
    </citation>
    <scope>NUCLEOTIDE SEQUENCE [LARGE SCALE GENOMIC DNA]</scope>
    <source>
        <strain evidence="2 3">S00136</strain>
    </source>
</reference>
<evidence type="ECO:0000313" key="2">
    <source>
        <dbReference type="EMBL" id="MBB6371714.1"/>
    </source>
</evidence>
<dbReference type="RefSeq" id="WP_184164662.1">
    <property type="nucleotide sequence ID" value="NZ_JACHLC010000003.1"/>
</dbReference>
<dbReference type="SMART" id="SM01126">
    <property type="entry name" value="DDE_Tnp_IS1595"/>
    <property type="match status" value="1"/>
</dbReference>
<feature type="domain" description="ISXO2-like transposase" evidence="1">
    <location>
        <begin position="130"/>
        <end position="278"/>
    </location>
</feature>
<dbReference type="Proteomes" id="UP000589738">
    <property type="component" value="Unassembled WGS sequence"/>
</dbReference>
<dbReference type="NCBIfam" id="NF033547">
    <property type="entry name" value="transpos_IS1595"/>
    <property type="match status" value="1"/>
</dbReference>
<evidence type="ECO:0000259" key="1">
    <source>
        <dbReference type="SMART" id="SM01126"/>
    </source>
</evidence>
<dbReference type="PANTHER" id="PTHR47163">
    <property type="entry name" value="DDE_TNP_IS1595 DOMAIN-CONTAINING PROTEIN"/>
    <property type="match status" value="1"/>
</dbReference>
<accession>A0A841N497</accession>
<protein>
    <submittedName>
        <fullName evidence="2">Transposase-like protein</fullName>
    </submittedName>
</protein>
<comment type="caution">
    <text evidence="2">The sequence shown here is derived from an EMBL/GenBank/DDBJ whole genome shotgun (WGS) entry which is preliminary data.</text>
</comment>
<gene>
    <name evidence="2" type="ORF">HNP36_002799</name>
</gene>
<dbReference type="EMBL" id="JACHLC010000003">
    <property type="protein sequence ID" value="MBB6371714.1"/>
    <property type="molecule type" value="Genomic_DNA"/>
</dbReference>
<dbReference type="InterPro" id="IPR053164">
    <property type="entry name" value="IS1016-like_transposase"/>
</dbReference>
<keyword evidence="3" id="KW-1185">Reference proteome</keyword>
<dbReference type="Pfam" id="PF12762">
    <property type="entry name" value="DDE_Tnp_IS1595"/>
    <property type="match status" value="1"/>
</dbReference>
<proteinExistence type="predicted"/>